<dbReference type="InterPro" id="IPR012340">
    <property type="entry name" value="NA-bd_OB-fold"/>
</dbReference>
<dbReference type="Pfam" id="PF00436">
    <property type="entry name" value="SSB"/>
    <property type="match status" value="1"/>
</dbReference>
<evidence type="ECO:0000256" key="2">
    <source>
        <dbReference type="HAMAP-Rule" id="MF_00984"/>
    </source>
</evidence>
<dbReference type="PROSITE" id="PS50935">
    <property type="entry name" value="SSB"/>
    <property type="match status" value="1"/>
</dbReference>
<dbReference type="GO" id="GO:0003677">
    <property type="term" value="F:DNA binding"/>
    <property type="evidence" value="ECO:0007669"/>
    <property type="project" value="UniProtKB-KW"/>
</dbReference>
<dbReference type="Gene3D" id="2.40.50.140">
    <property type="entry name" value="Nucleic acid-binding proteins"/>
    <property type="match status" value="1"/>
</dbReference>
<dbReference type="CDD" id="cd04496">
    <property type="entry name" value="SSB_OBF"/>
    <property type="match status" value="1"/>
</dbReference>
<dbReference type="EMBL" id="JABVBA010000007">
    <property type="protein sequence ID" value="NVF11857.1"/>
    <property type="molecule type" value="Genomic_DNA"/>
</dbReference>
<dbReference type="PIRSF" id="PIRSF002070">
    <property type="entry name" value="SSB"/>
    <property type="match status" value="1"/>
</dbReference>
<sequence>MINNLTLVGRLVKDPELRYTRSNIGVCSFMLAVDREMSKEKREEAKANNYPTADFPRIVVWGKMGEVCSKYLQKGSLCAIVGKIQTGSYKDKDGKMVYTTDVIADRVRFLDSKSGGDKDKASAYNNITNIDDYFDDDFVAIQDDRRIPF</sequence>
<evidence type="ECO:0000256" key="3">
    <source>
        <dbReference type="PIRNR" id="PIRNR002070"/>
    </source>
</evidence>
<reference evidence="4 5" key="1">
    <citation type="submission" date="2020-06" db="EMBL/GenBank/DDBJ databases">
        <title>Anaerococcus sp. nov., isolated form swine feces.</title>
        <authorList>
            <person name="Yu S."/>
        </authorList>
    </citation>
    <scope>NUCLEOTIDE SEQUENCE [LARGE SCALE GENOMIC DNA]</scope>
    <source>
        <strain evidence="4 5">AGMB00486</strain>
    </source>
</reference>
<organism evidence="4 5">
    <name type="scientific">Anaerococcus faecalis</name>
    <dbReference type="NCBI Taxonomy" id="2742993"/>
    <lineage>
        <taxon>Bacteria</taxon>
        <taxon>Bacillati</taxon>
        <taxon>Bacillota</taxon>
        <taxon>Tissierellia</taxon>
        <taxon>Tissierellales</taxon>
        <taxon>Peptoniphilaceae</taxon>
        <taxon>Anaerococcus</taxon>
    </lineage>
</organism>
<dbReference type="PANTHER" id="PTHR10302">
    <property type="entry name" value="SINGLE-STRANDED DNA-BINDING PROTEIN"/>
    <property type="match status" value="1"/>
</dbReference>
<gene>
    <name evidence="4" type="ORF">HV819_07680</name>
</gene>
<proteinExistence type="inferred from homology"/>
<evidence type="ECO:0000256" key="1">
    <source>
        <dbReference type="ARBA" id="ARBA00023125"/>
    </source>
</evidence>
<dbReference type="PANTHER" id="PTHR10302:SF27">
    <property type="entry name" value="SINGLE-STRANDED DNA-BINDING PROTEIN"/>
    <property type="match status" value="1"/>
</dbReference>
<name>A0ABX2NAW5_9FIRM</name>
<comment type="caution">
    <text evidence="2">Lacks conserved residue(s) required for the propagation of feature annotation.</text>
</comment>
<dbReference type="InterPro" id="IPR011344">
    <property type="entry name" value="ssDNA-bd"/>
</dbReference>
<keyword evidence="1 2" id="KW-0238">DNA-binding</keyword>
<dbReference type="Proteomes" id="UP000540919">
    <property type="component" value="Unassembled WGS sequence"/>
</dbReference>
<keyword evidence="5" id="KW-1185">Reference proteome</keyword>
<dbReference type="RefSeq" id="WP_176269906.1">
    <property type="nucleotide sequence ID" value="NZ_JABVBA010000007.1"/>
</dbReference>
<dbReference type="InterPro" id="IPR000424">
    <property type="entry name" value="Primosome_PriB/ssb"/>
</dbReference>
<dbReference type="NCBIfam" id="TIGR00621">
    <property type="entry name" value="ssb"/>
    <property type="match status" value="1"/>
</dbReference>
<evidence type="ECO:0000313" key="4">
    <source>
        <dbReference type="EMBL" id="NVF11857.1"/>
    </source>
</evidence>
<evidence type="ECO:0000313" key="5">
    <source>
        <dbReference type="Proteomes" id="UP000540919"/>
    </source>
</evidence>
<dbReference type="HAMAP" id="MF_00984">
    <property type="entry name" value="SSB"/>
    <property type="match status" value="1"/>
</dbReference>
<comment type="subunit">
    <text evidence="2">Homotetramer.</text>
</comment>
<accession>A0ABX2NAW5</accession>
<comment type="caution">
    <text evidence="4">The sequence shown here is derived from an EMBL/GenBank/DDBJ whole genome shotgun (WGS) entry which is preliminary data.</text>
</comment>
<dbReference type="SUPFAM" id="SSF50249">
    <property type="entry name" value="Nucleic acid-binding proteins"/>
    <property type="match status" value="1"/>
</dbReference>
<protein>
    <recommendedName>
        <fullName evidence="2 3">Single-stranded DNA-binding protein</fullName>
        <shortName evidence="2">SSB</shortName>
    </recommendedName>
</protein>